<protein>
    <recommendedName>
        <fullName evidence="2">DUF91 domain-containing protein</fullName>
    </recommendedName>
</protein>
<dbReference type="AlphaFoldDB" id="A0A383CYM3"/>
<feature type="non-terminal residue" evidence="1">
    <location>
        <position position="169"/>
    </location>
</feature>
<dbReference type="GO" id="GO:0003676">
    <property type="term" value="F:nucleic acid binding"/>
    <property type="evidence" value="ECO:0007669"/>
    <property type="project" value="InterPro"/>
</dbReference>
<gene>
    <name evidence="1" type="ORF">METZ01_LOCUS489973</name>
</gene>
<proteinExistence type="predicted"/>
<feature type="non-terminal residue" evidence="1">
    <location>
        <position position="1"/>
    </location>
</feature>
<dbReference type="Gene3D" id="3.40.1350.10">
    <property type="match status" value="1"/>
</dbReference>
<dbReference type="EMBL" id="UINC01212680">
    <property type="protein sequence ID" value="SVE37119.1"/>
    <property type="molecule type" value="Genomic_DNA"/>
</dbReference>
<accession>A0A383CYM3</accession>
<sequence length="169" mass="18944">VSTGFFSIGNDGSLIDVSEVAFPKEDMLQELVAKYPRLLNGDEGLPGEPSQWLFVAREMGIPSEENQSDRWSVDHLFLDRSGVPTLVEVKRSQDTRIRREVVGQMLDYAANASLFWPMETIRDSFNETCGSNSLDPNSVLEDFLGSDVDPDTFWGLVETNLQASRLRLV</sequence>
<evidence type="ECO:0008006" key="2">
    <source>
        <dbReference type="Google" id="ProtNLM"/>
    </source>
</evidence>
<dbReference type="InterPro" id="IPR011856">
    <property type="entry name" value="tRNA_endonuc-like_dom_sf"/>
</dbReference>
<reference evidence="1" key="1">
    <citation type="submission" date="2018-05" db="EMBL/GenBank/DDBJ databases">
        <authorList>
            <person name="Lanie J.A."/>
            <person name="Ng W.-L."/>
            <person name="Kazmierczak K.M."/>
            <person name="Andrzejewski T.M."/>
            <person name="Davidsen T.M."/>
            <person name="Wayne K.J."/>
            <person name="Tettelin H."/>
            <person name="Glass J.I."/>
            <person name="Rusch D."/>
            <person name="Podicherti R."/>
            <person name="Tsui H.-C.T."/>
            <person name="Winkler M.E."/>
        </authorList>
    </citation>
    <scope>NUCLEOTIDE SEQUENCE</scope>
</reference>
<organism evidence="1">
    <name type="scientific">marine metagenome</name>
    <dbReference type="NCBI Taxonomy" id="408172"/>
    <lineage>
        <taxon>unclassified sequences</taxon>
        <taxon>metagenomes</taxon>
        <taxon>ecological metagenomes</taxon>
    </lineage>
</organism>
<name>A0A383CYM3_9ZZZZ</name>
<evidence type="ECO:0000313" key="1">
    <source>
        <dbReference type="EMBL" id="SVE37119.1"/>
    </source>
</evidence>